<evidence type="ECO:0000259" key="1">
    <source>
        <dbReference type="Pfam" id="PF01636"/>
    </source>
</evidence>
<protein>
    <recommendedName>
        <fullName evidence="1">Aminoglycoside phosphotransferase domain-containing protein</fullName>
    </recommendedName>
</protein>
<dbReference type="PANTHER" id="PTHR21310:SF48">
    <property type="entry name" value="AMINOGLYCOSIDE PHOSPHOTRANSFERASE DOMAIN-CONTAINING PROTEIN"/>
    <property type="match status" value="1"/>
</dbReference>
<feature type="domain" description="Aminoglycoside phosphotransferase" evidence="1">
    <location>
        <begin position="539"/>
        <end position="729"/>
    </location>
</feature>
<dbReference type="InterPro" id="IPR002575">
    <property type="entry name" value="Aminoglycoside_PTrfase"/>
</dbReference>
<gene>
    <name evidence="2" type="ORF">ONZ51_g11266</name>
</gene>
<dbReference type="AlphaFoldDB" id="A0AAD7X477"/>
<dbReference type="EMBL" id="JAPEVG010000517">
    <property type="protein sequence ID" value="KAJ8461872.1"/>
    <property type="molecule type" value="Genomic_DNA"/>
</dbReference>
<dbReference type="Gene3D" id="3.90.1200.10">
    <property type="match status" value="2"/>
</dbReference>
<dbReference type="SUPFAM" id="SSF56112">
    <property type="entry name" value="Protein kinase-like (PK-like)"/>
    <property type="match status" value="2"/>
</dbReference>
<dbReference type="Pfam" id="PF01636">
    <property type="entry name" value="APH"/>
    <property type="match status" value="2"/>
</dbReference>
<feature type="domain" description="Aminoglycoside phosphotransferase" evidence="1">
    <location>
        <begin position="103"/>
        <end position="311"/>
    </location>
</feature>
<sequence>MSSSQPPAQFTTADAFARIFSHLKLPPMRQWELYSAIYDLRQEKLLDMQEYHAAMGAMHAMIKPPTPPPPPIHVLYSKASPPIISPETVVRLCQKPLDCPQTGWSTQLLRITETLVAKRSPTPAIATEARTMLFIRQHTSIPVADVHLIFSMGDMFFYVADYIPGGDLQYQWSTLDVPARQSVLRQTQRYLEELRSLPPPGDSPGPLDGGVCRSHWFSEDGAGPFATHQDLVDWWNSLLPAEHDCRSHSNDKKERFTTDYSLVFTHGDFVPRNFVLRDGTLWVVDWEQSGWYPEYVEYAIIAWDWGIADYTTPADWKEAVLAFFPDYSREYQLLRKTSSLAYRWYTREEPSAIVARSREKLEAKAMALDDSHARPKDLPEEFPQFLPSAIPSNPIKFFSEVSARFKTSLVLHLSTGCCVGLIMTPTETPSPTCTPPNTTETFSRIFSRLALPRLRQWELYRAIYDLEQEGLLDAAECYRTTRVINELVKPPTPPPPPIHVLYSKESPTISPDEVVQLCMHPLDRPKTGLSIRLNRITESLVAKRSPTPAIATEGRAMLFIREHTDIPVPDVHLIFSMGCMFYYVADYIPGGDLQYQWSTLGADSRQSVLRQTEHHLKELRSLLPPGDTPGPLDGGMCRCRWFSEDGAGPFASHQDLVDWWNSLLPAERRHHTNAGDGQFTTDYSLVFTHGDFVPRNFVLHDGTLWVVDWEQSGWYPEYVEYALIARDMGAVDYATPADWKEAVLAFFPDYSREYRLLCDTSNLARRWYTREEPSAIVARSVEKLKASSTTRDEDTQDSVRPRLIVCVALLH</sequence>
<organism evidence="2 3">
    <name type="scientific">Trametes cubensis</name>
    <dbReference type="NCBI Taxonomy" id="1111947"/>
    <lineage>
        <taxon>Eukaryota</taxon>
        <taxon>Fungi</taxon>
        <taxon>Dikarya</taxon>
        <taxon>Basidiomycota</taxon>
        <taxon>Agaricomycotina</taxon>
        <taxon>Agaricomycetes</taxon>
        <taxon>Polyporales</taxon>
        <taxon>Polyporaceae</taxon>
        <taxon>Trametes</taxon>
    </lineage>
</organism>
<keyword evidence="3" id="KW-1185">Reference proteome</keyword>
<comment type="caution">
    <text evidence="2">The sequence shown here is derived from an EMBL/GenBank/DDBJ whole genome shotgun (WGS) entry which is preliminary data.</text>
</comment>
<name>A0AAD7X477_9APHY</name>
<dbReference type="InterPro" id="IPR011009">
    <property type="entry name" value="Kinase-like_dom_sf"/>
</dbReference>
<evidence type="ECO:0000313" key="3">
    <source>
        <dbReference type="Proteomes" id="UP001215151"/>
    </source>
</evidence>
<dbReference type="InterPro" id="IPR051678">
    <property type="entry name" value="AGP_Transferase"/>
</dbReference>
<reference evidence="2" key="1">
    <citation type="submission" date="2022-11" db="EMBL/GenBank/DDBJ databases">
        <title>Genome Sequence of Cubamyces cubensis.</title>
        <authorList>
            <person name="Buettner E."/>
        </authorList>
    </citation>
    <scope>NUCLEOTIDE SEQUENCE</scope>
    <source>
        <strain evidence="2">MPL-01</strain>
    </source>
</reference>
<evidence type="ECO:0000313" key="2">
    <source>
        <dbReference type="EMBL" id="KAJ8461872.1"/>
    </source>
</evidence>
<accession>A0AAD7X477</accession>
<dbReference type="Proteomes" id="UP001215151">
    <property type="component" value="Unassembled WGS sequence"/>
</dbReference>
<dbReference type="PANTHER" id="PTHR21310">
    <property type="entry name" value="AMINOGLYCOSIDE PHOSPHOTRANSFERASE-RELATED-RELATED"/>
    <property type="match status" value="1"/>
</dbReference>
<proteinExistence type="predicted"/>